<evidence type="ECO:0000313" key="2">
    <source>
        <dbReference type="Proteomes" id="UP000054721"/>
    </source>
</evidence>
<accession>A0A0V1LUD1</accession>
<organism evidence="1 2">
    <name type="scientific">Trichinella nativa</name>
    <dbReference type="NCBI Taxonomy" id="6335"/>
    <lineage>
        <taxon>Eukaryota</taxon>
        <taxon>Metazoa</taxon>
        <taxon>Ecdysozoa</taxon>
        <taxon>Nematoda</taxon>
        <taxon>Enoplea</taxon>
        <taxon>Dorylaimia</taxon>
        <taxon>Trichinellida</taxon>
        <taxon>Trichinellidae</taxon>
        <taxon>Trichinella</taxon>
    </lineage>
</organism>
<name>A0A0V1LUD1_9BILA</name>
<dbReference type="AlphaFoldDB" id="A0A0V1LUD1"/>
<dbReference type="Proteomes" id="UP000054721">
    <property type="component" value="Unassembled WGS sequence"/>
</dbReference>
<evidence type="ECO:0000313" key="1">
    <source>
        <dbReference type="EMBL" id="KRZ63128.1"/>
    </source>
</evidence>
<keyword evidence="2" id="KW-1185">Reference proteome</keyword>
<sequence>MLRVKILIQIQLFRSVGSTLNASTERCLPILNVVLPCRCIFFAKTTVDISVLYAEAIFLRIGYAVTVDVIVLHSDAAQ</sequence>
<gene>
    <name evidence="1" type="ORF">T02_12538</name>
</gene>
<proteinExistence type="predicted"/>
<comment type="caution">
    <text evidence="1">The sequence shown here is derived from an EMBL/GenBank/DDBJ whole genome shotgun (WGS) entry which is preliminary data.</text>
</comment>
<protein>
    <submittedName>
        <fullName evidence="1">Uncharacterized protein</fullName>
    </submittedName>
</protein>
<dbReference type="EMBL" id="JYDW01000003">
    <property type="protein sequence ID" value="KRZ63128.1"/>
    <property type="molecule type" value="Genomic_DNA"/>
</dbReference>
<reference evidence="1 2" key="1">
    <citation type="submission" date="2015-05" db="EMBL/GenBank/DDBJ databases">
        <title>Evolution of Trichinella species and genotypes.</title>
        <authorList>
            <person name="Korhonen P.K."/>
            <person name="Edoardo P."/>
            <person name="Giuseppe L.R."/>
            <person name="Gasser R.B."/>
        </authorList>
    </citation>
    <scope>NUCLEOTIDE SEQUENCE [LARGE SCALE GENOMIC DNA]</scope>
    <source>
        <strain evidence="1">ISS10</strain>
    </source>
</reference>